<gene>
    <name evidence="1" type="ORF">PRK78_006170</name>
</gene>
<dbReference type="Gene3D" id="1.10.510.10">
    <property type="entry name" value="Transferase(Phosphotransferase) domain 1"/>
    <property type="match status" value="1"/>
</dbReference>
<dbReference type="SUPFAM" id="SSF56112">
    <property type="entry name" value="Protein kinase-like (PK-like)"/>
    <property type="match status" value="1"/>
</dbReference>
<dbReference type="Proteomes" id="UP001219355">
    <property type="component" value="Chromosome 4"/>
</dbReference>
<sequence length="134" mass="14753">MDLRKYLAQNKPFKSLRLKWFCEMTRTLAHIHDQYAIVADIASHNFFLAADLSVKFCDFTDSSVMDLHVDMETAGDDEYSIQTDVGQLGAVIYEVVSGERCEFDLFKEPPPAAILSKAVASLGGCSMGAPAPEA</sequence>
<organism evidence="1 2">
    <name type="scientific">Emydomyces testavorans</name>
    <dbReference type="NCBI Taxonomy" id="2070801"/>
    <lineage>
        <taxon>Eukaryota</taxon>
        <taxon>Fungi</taxon>
        <taxon>Dikarya</taxon>
        <taxon>Ascomycota</taxon>
        <taxon>Pezizomycotina</taxon>
        <taxon>Eurotiomycetes</taxon>
        <taxon>Eurotiomycetidae</taxon>
        <taxon>Onygenales</taxon>
        <taxon>Nannizziopsiaceae</taxon>
        <taxon>Emydomyces</taxon>
    </lineage>
</organism>
<name>A0AAF0DM15_9EURO</name>
<dbReference type="AlphaFoldDB" id="A0AAF0DM15"/>
<protein>
    <recommendedName>
        <fullName evidence="3">Protein kinase domain-containing protein</fullName>
    </recommendedName>
</protein>
<proteinExistence type="predicted"/>
<evidence type="ECO:0000313" key="1">
    <source>
        <dbReference type="EMBL" id="WEW60683.1"/>
    </source>
</evidence>
<keyword evidence="2" id="KW-1185">Reference proteome</keyword>
<dbReference type="EMBL" id="CP120630">
    <property type="protein sequence ID" value="WEW60683.1"/>
    <property type="molecule type" value="Genomic_DNA"/>
</dbReference>
<accession>A0AAF0DM15</accession>
<reference evidence="1" key="1">
    <citation type="submission" date="2023-03" db="EMBL/GenBank/DDBJ databases">
        <title>Emydomyces testavorans Genome Sequence.</title>
        <authorList>
            <person name="Hoyer L."/>
        </authorList>
    </citation>
    <scope>NUCLEOTIDE SEQUENCE</scope>
    <source>
        <strain evidence="1">16-2883</strain>
    </source>
</reference>
<evidence type="ECO:0008006" key="3">
    <source>
        <dbReference type="Google" id="ProtNLM"/>
    </source>
</evidence>
<dbReference type="InterPro" id="IPR011009">
    <property type="entry name" value="Kinase-like_dom_sf"/>
</dbReference>
<evidence type="ECO:0000313" key="2">
    <source>
        <dbReference type="Proteomes" id="UP001219355"/>
    </source>
</evidence>